<reference evidence="1 2" key="1">
    <citation type="submission" date="2012-01" db="EMBL/GenBank/DDBJ databases">
        <title>Complete sequence of chromosome of Clostridium pasteurianum BC1.</title>
        <authorList>
            <consortium name="US DOE Joint Genome Institute"/>
            <person name="Lucas S."/>
            <person name="Han J."/>
            <person name="Lapidus A."/>
            <person name="Cheng J.-F."/>
            <person name="Goodwin L."/>
            <person name="Pitluck S."/>
            <person name="Peters L."/>
            <person name="Mikhailova N."/>
            <person name="Teshima H."/>
            <person name="Detter J.C."/>
            <person name="Han C."/>
            <person name="Tapia R."/>
            <person name="Land M."/>
            <person name="Hauser L."/>
            <person name="Kyrpides N."/>
            <person name="Ivanova N."/>
            <person name="Pagani I."/>
            <person name="Dunn J."/>
            <person name="Taghavi S."/>
            <person name="Francis A."/>
            <person name="van der Lelie D."/>
            <person name="Woyke T."/>
        </authorList>
    </citation>
    <scope>NUCLEOTIDE SEQUENCE [LARGE SCALE GENOMIC DNA]</scope>
    <source>
        <strain evidence="1 2">BC1</strain>
    </source>
</reference>
<gene>
    <name evidence="1" type="ORF">Clopa_0929</name>
</gene>
<dbReference type="OrthoDB" id="9989850at2"/>
<sequence length="68" mass="7417">MNINKLLLGAAAGIILVKILPKTKSYLKPAAITFLSKAVTMKDEAVDCLNSINEEALENRTKNKEDLS</sequence>
<keyword evidence="2" id="KW-1185">Reference proteome</keyword>
<dbReference type="PATRIC" id="fig|86416.3.peg.919"/>
<dbReference type="Proteomes" id="UP000013523">
    <property type="component" value="Chromosome"/>
</dbReference>
<protein>
    <submittedName>
        <fullName evidence="1">Uncharacterized protein</fullName>
    </submittedName>
</protein>
<dbReference type="KEGG" id="cpas:Clopa_0929"/>
<organism evidence="1 2">
    <name type="scientific">Clostridium pasteurianum BC1</name>
    <dbReference type="NCBI Taxonomy" id="86416"/>
    <lineage>
        <taxon>Bacteria</taxon>
        <taxon>Bacillati</taxon>
        <taxon>Bacillota</taxon>
        <taxon>Clostridia</taxon>
        <taxon>Eubacteriales</taxon>
        <taxon>Clostridiaceae</taxon>
        <taxon>Clostridium</taxon>
    </lineage>
</organism>
<dbReference type="HOGENOM" id="CLU_2786561_0_0_9"/>
<dbReference type="STRING" id="86416.Clopa_0929"/>
<proteinExistence type="predicted"/>
<dbReference type="RefSeq" id="WP_015614270.1">
    <property type="nucleotide sequence ID" value="NC_021182.1"/>
</dbReference>
<name>R4K2I7_CLOPA</name>
<dbReference type="EMBL" id="CP003261">
    <property type="protein sequence ID" value="AGK95946.1"/>
    <property type="molecule type" value="Genomic_DNA"/>
</dbReference>
<accession>R4K2I7</accession>
<evidence type="ECO:0000313" key="2">
    <source>
        <dbReference type="Proteomes" id="UP000013523"/>
    </source>
</evidence>
<evidence type="ECO:0000313" key="1">
    <source>
        <dbReference type="EMBL" id="AGK95946.1"/>
    </source>
</evidence>
<dbReference type="AlphaFoldDB" id="R4K2I7"/>
<dbReference type="eggNOG" id="ENOG503283A">
    <property type="taxonomic scope" value="Bacteria"/>
</dbReference>